<evidence type="ECO:0000313" key="2">
    <source>
        <dbReference type="Proteomes" id="UP000075476"/>
    </source>
</evidence>
<dbReference type="EMBL" id="LOMO01000001">
    <property type="protein sequence ID" value="KXY51138.1"/>
    <property type="molecule type" value="Genomic_DNA"/>
</dbReference>
<proteinExistence type="predicted"/>
<gene>
    <name evidence="1" type="ORF">AT268_32070</name>
</gene>
<reference evidence="1 2" key="1">
    <citation type="submission" date="2015-12" db="EMBL/GenBank/DDBJ databases">
        <title>Bacillus cereus Group isolate.</title>
        <authorList>
            <person name="Kovac J."/>
        </authorList>
    </citation>
    <scope>NUCLEOTIDE SEQUENCE [LARGE SCALE GENOMIC DNA]</scope>
    <source>
        <strain evidence="1 2">FSL K6-0073</strain>
    </source>
</reference>
<dbReference type="RefSeq" id="WP_061662476.1">
    <property type="nucleotide sequence ID" value="NZ_LOMO01000001.1"/>
</dbReference>
<organism evidence="1 2">
    <name type="scientific">Bacillus cereus</name>
    <dbReference type="NCBI Taxonomy" id="1396"/>
    <lineage>
        <taxon>Bacteria</taxon>
        <taxon>Bacillati</taxon>
        <taxon>Bacillota</taxon>
        <taxon>Bacilli</taxon>
        <taxon>Bacillales</taxon>
        <taxon>Bacillaceae</taxon>
        <taxon>Bacillus</taxon>
        <taxon>Bacillus cereus group</taxon>
    </lineage>
</organism>
<sequence>MNTKLKEGQVVTSDDFIKGNTKDGIIYVGHYSNEWVYEKFLGKYNFVHGEPNNDESRGQRQYLILNVKESLPYFTVGNRTTSYENQILAIELNEDGTYDENNQKISFTTAGCFTGAISESNICIVAEMKKVYVRQEL</sequence>
<comment type="caution">
    <text evidence="1">The sequence shown here is derived from an EMBL/GenBank/DDBJ whole genome shotgun (WGS) entry which is preliminary data.</text>
</comment>
<dbReference type="AlphaFoldDB" id="A0A9X0SQB9"/>
<accession>A0A9X0SQB9</accession>
<protein>
    <submittedName>
        <fullName evidence="1">Uncharacterized protein</fullName>
    </submittedName>
</protein>
<dbReference type="Proteomes" id="UP000075476">
    <property type="component" value="Unassembled WGS sequence"/>
</dbReference>
<evidence type="ECO:0000313" key="1">
    <source>
        <dbReference type="EMBL" id="KXY51138.1"/>
    </source>
</evidence>
<name>A0A9X0SQB9_BACCE</name>